<evidence type="ECO:0000256" key="3">
    <source>
        <dbReference type="ARBA" id="ARBA00023054"/>
    </source>
</evidence>
<evidence type="ECO:0000256" key="7">
    <source>
        <dbReference type="SAM" id="Coils"/>
    </source>
</evidence>
<dbReference type="GO" id="GO:0005930">
    <property type="term" value="C:axoneme"/>
    <property type="evidence" value="ECO:0007669"/>
    <property type="project" value="TreeGrafter"/>
</dbReference>
<dbReference type="CTD" id="29070"/>
<keyword evidence="3 7" id="KW-0175">Coiled coil</keyword>
<keyword evidence="10" id="KW-1185">Reference proteome</keyword>
<dbReference type="RefSeq" id="XP_014004352.2">
    <property type="nucleotide sequence ID" value="XM_014148877.2"/>
</dbReference>
<evidence type="ECO:0000256" key="4">
    <source>
        <dbReference type="ARBA" id="ARBA00023273"/>
    </source>
</evidence>
<keyword evidence="11" id="KW-0282">Flagellum</keyword>
<dbReference type="InterPro" id="IPR051885">
    <property type="entry name" value="CC_CF"/>
</dbReference>
<gene>
    <name evidence="11" type="primary">cfap263</name>
</gene>
<dbReference type="Proteomes" id="UP001652741">
    <property type="component" value="Chromosome ssa16"/>
</dbReference>
<dbReference type="GO" id="GO:0060271">
    <property type="term" value="P:cilium assembly"/>
    <property type="evidence" value="ECO:0007669"/>
    <property type="project" value="TreeGrafter"/>
</dbReference>
<dbReference type="KEGG" id="sasa:106573642"/>
<dbReference type="InterPro" id="IPR025254">
    <property type="entry name" value="CCDC113/CCDC96_CC"/>
</dbReference>
<dbReference type="PANTHER" id="PTHR15654">
    <property type="entry name" value="COILED-COIL DOMAIN-CONTAINING PROTEIN 113-RELATED"/>
    <property type="match status" value="1"/>
</dbReference>
<organism evidence="10 11">
    <name type="scientific">Salmo salar</name>
    <name type="common">Atlantic salmon</name>
    <dbReference type="NCBI Taxonomy" id="8030"/>
    <lineage>
        <taxon>Eukaryota</taxon>
        <taxon>Metazoa</taxon>
        <taxon>Chordata</taxon>
        <taxon>Craniata</taxon>
        <taxon>Vertebrata</taxon>
        <taxon>Euteleostomi</taxon>
        <taxon>Actinopterygii</taxon>
        <taxon>Neopterygii</taxon>
        <taxon>Teleostei</taxon>
        <taxon>Protacanthopterygii</taxon>
        <taxon>Salmoniformes</taxon>
        <taxon>Salmonidae</taxon>
        <taxon>Salmoninae</taxon>
        <taxon>Salmo</taxon>
    </lineage>
</organism>
<keyword evidence="11" id="KW-0969">Cilium</keyword>
<dbReference type="Pfam" id="PF13870">
    <property type="entry name" value="CCDC113_CCDC96_CC"/>
    <property type="match status" value="1"/>
</dbReference>
<feature type="coiled-coil region" evidence="7">
    <location>
        <begin position="295"/>
        <end position="365"/>
    </location>
</feature>
<comment type="similarity">
    <text evidence="5">Belongs to the CFAP263 family.</text>
</comment>
<comment type="subcellular location">
    <subcellularLocation>
        <location evidence="1">Cell projection</location>
        <location evidence="1">Cilium</location>
    </subcellularLocation>
</comment>
<keyword evidence="4" id="KW-0966">Cell projection</keyword>
<dbReference type="GO" id="GO:0036064">
    <property type="term" value="C:ciliary basal body"/>
    <property type="evidence" value="ECO:0007669"/>
    <property type="project" value="TreeGrafter"/>
</dbReference>
<evidence type="ECO:0000256" key="2">
    <source>
        <dbReference type="ARBA" id="ARBA00022794"/>
    </source>
</evidence>
<evidence type="ECO:0000256" key="1">
    <source>
        <dbReference type="ARBA" id="ARBA00004138"/>
    </source>
</evidence>
<feature type="coiled-coil region" evidence="7">
    <location>
        <begin position="200"/>
        <end position="227"/>
    </location>
</feature>
<evidence type="ECO:0000256" key="5">
    <source>
        <dbReference type="ARBA" id="ARBA00044506"/>
    </source>
</evidence>
<keyword evidence="2" id="KW-0970">Cilium biogenesis/degradation</keyword>
<evidence type="ECO:0000256" key="8">
    <source>
        <dbReference type="SAM" id="MobiDB-lite"/>
    </source>
</evidence>
<evidence type="ECO:0000313" key="10">
    <source>
        <dbReference type="Proteomes" id="UP001652741"/>
    </source>
</evidence>
<feature type="domain" description="CCDC113/CCDC96 coiled-coil" evidence="9">
    <location>
        <begin position="193"/>
        <end position="364"/>
    </location>
</feature>
<proteinExistence type="inferred from homology"/>
<dbReference type="AlphaFoldDB" id="A0A1S3MME4"/>
<evidence type="ECO:0000259" key="9">
    <source>
        <dbReference type="Pfam" id="PF13870"/>
    </source>
</evidence>
<evidence type="ECO:0000256" key="6">
    <source>
        <dbReference type="ARBA" id="ARBA00044798"/>
    </source>
</evidence>
<name>A0A1S3MME4_SALSA</name>
<reference evidence="11" key="1">
    <citation type="submission" date="2025-08" db="UniProtKB">
        <authorList>
            <consortium name="RefSeq"/>
        </authorList>
    </citation>
    <scope>IDENTIFICATION</scope>
</reference>
<accession>A0A1S3MME4</accession>
<protein>
    <recommendedName>
        <fullName evidence="6">Cilia- and flagella-associated protein 263</fullName>
    </recommendedName>
</protein>
<feature type="region of interest" description="Disordered" evidence="8">
    <location>
        <begin position="372"/>
        <end position="400"/>
    </location>
</feature>
<feature type="coiled-coil region" evidence="7">
    <location>
        <begin position="108"/>
        <end position="160"/>
    </location>
</feature>
<evidence type="ECO:0000313" key="11">
    <source>
        <dbReference type="RefSeq" id="XP_014004352.2"/>
    </source>
</evidence>
<feature type="compositionally biased region" description="Basic and acidic residues" evidence="8">
    <location>
        <begin position="372"/>
        <end position="385"/>
    </location>
</feature>
<sequence length="434" mass="50071">MAGLRRRSNRLPTSLFTLATMAETVQDVSEADKRHLVELVKELRRSNAVLRAETDMYERYISRLDPRDLVPQPLSDSLGAAAASQLEIGGGRGRKMKTRTTALEQLQRLTLEQKCDVAQRELDETKEDLEKLKESSERVLHNYKATLEEADIRLVEVKKASYEFDRDVAKVLREKRGVMMGAEKVIRYFEDRMRAKDTLVEKLRLKNAALHVQKRKLQLQLRQKEEMGEALHEVDFQQLKIENSQYLERIDERNQDLLRLKLLAGNTLQVLNSYKKKLQSMTCESKLLSSDITSRKEMLVKIEEETLQAEEERAKAETLNRKLRGQLADFRVPHVLQYITAKASHSQLEQSVRAWERKVEISENQKVPDFHAIHTDGSEDTHQDLEQAEGSCRSRTSHSPVNLDMLPNKSILCKYSIIQSSQKTIIYPSVSFVN</sequence>
<dbReference type="PANTHER" id="PTHR15654:SF2">
    <property type="entry name" value="COILED-COIL DOMAIN-CONTAINING PROTEIN 113"/>
    <property type="match status" value="1"/>
</dbReference>